<dbReference type="EMBL" id="LT607750">
    <property type="protein sequence ID" value="SCG44181.1"/>
    <property type="molecule type" value="Genomic_DNA"/>
</dbReference>
<accession>A0A1C5HF78</accession>
<keyword evidence="1" id="KW-0812">Transmembrane</keyword>
<evidence type="ECO:0000313" key="3">
    <source>
        <dbReference type="Proteomes" id="UP000198217"/>
    </source>
</evidence>
<gene>
    <name evidence="2" type="ORF">GA0070609_1443</name>
</gene>
<feature type="transmembrane region" description="Helical" evidence="1">
    <location>
        <begin position="108"/>
        <end position="132"/>
    </location>
</feature>
<feature type="transmembrane region" description="Helical" evidence="1">
    <location>
        <begin position="12"/>
        <end position="35"/>
    </location>
</feature>
<feature type="transmembrane region" description="Helical" evidence="1">
    <location>
        <begin position="232"/>
        <end position="254"/>
    </location>
</feature>
<evidence type="ECO:0000313" key="2">
    <source>
        <dbReference type="EMBL" id="SCG44181.1"/>
    </source>
</evidence>
<reference evidence="2 3" key="1">
    <citation type="submission" date="2016-06" db="EMBL/GenBank/DDBJ databases">
        <authorList>
            <person name="Kjaerup R.B."/>
            <person name="Dalgaard T.S."/>
            <person name="Juul-Madsen H.R."/>
        </authorList>
    </citation>
    <scope>NUCLEOTIDE SEQUENCE [LARGE SCALE GENOMIC DNA]</scope>
    <source>
        <strain evidence="2 3">DSM 43904</strain>
    </source>
</reference>
<evidence type="ECO:0000256" key="1">
    <source>
        <dbReference type="SAM" id="Phobius"/>
    </source>
</evidence>
<organism evidence="2 3">
    <name type="scientific">Micromonospora echinaurantiaca</name>
    <dbReference type="NCBI Taxonomy" id="47857"/>
    <lineage>
        <taxon>Bacteria</taxon>
        <taxon>Bacillati</taxon>
        <taxon>Actinomycetota</taxon>
        <taxon>Actinomycetes</taxon>
        <taxon>Micromonosporales</taxon>
        <taxon>Micromonosporaceae</taxon>
        <taxon>Micromonospora</taxon>
    </lineage>
</organism>
<feature type="transmembrane region" description="Helical" evidence="1">
    <location>
        <begin position="55"/>
        <end position="77"/>
    </location>
</feature>
<name>A0A1C5HF78_9ACTN</name>
<keyword evidence="3" id="KW-1185">Reference proteome</keyword>
<sequence length="258" mass="26408">MVTAEFRKLLGLPAALVAIAISVLGTLGFAALSAISMRAALKRGDTARFTDQTTAGAGLDLLPVGAVGAIVLGVVIISSEYTSNRDDAGGGRQISTTLTSTPRRSALLAAKVTVVTVTTGALAAFTVPGAIMVSHTLLGEYGHPLGDLVDRIGWRAVGSVVYLVLTALLACAVTVLTRSGVIPLALLIANASLVSVSLLLTRVTGLARYLPDVAGAQMVSANYPAEDMLGPIAGRLVMAAWTVVMLVVATVVFARRDA</sequence>
<feature type="transmembrane region" description="Helical" evidence="1">
    <location>
        <begin position="152"/>
        <end position="176"/>
    </location>
</feature>
<dbReference type="AlphaFoldDB" id="A0A1C5HF78"/>
<feature type="transmembrane region" description="Helical" evidence="1">
    <location>
        <begin position="181"/>
        <end position="200"/>
    </location>
</feature>
<keyword evidence="1" id="KW-1133">Transmembrane helix</keyword>
<protein>
    <submittedName>
        <fullName evidence="2">ABC-2 family transporter protein</fullName>
    </submittedName>
</protein>
<proteinExistence type="predicted"/>
<keyword evidence="1" id="KW-0472">Membrane</keyword>
<dbReference type="Proteomes" id="UP000198217">
    <property type="component" value="Chromosome I"/>
</dbReference>